<dbReference type="Pfam" id="PF00085">
    <property type="entry name" value="Thioredoxin"/>
    <property type="match status" value="1"/>
</dbReference>
<keyword evidence="5" id="KW-1185">Reference proteome</keyword>
<sequence length="108" mass="12649">MKEVNSIDSIDDFIKENNLALIYISLEECSVCKVLMPKVEELLKKYDKIKSIKVDMDQTPAISGKFSVFTIPTIILFIHGEEYIRESRFISISELDTKIQRYYDIMFK</sequence>
<evidence type="ECO:0000313" key="4">
    <source>
        <dbReference type="EMBL" id="MDW8800889.1"/>
    </source>
</evidence>
<name>A0ABU4JRW8_9CLOT</name>
<dbReference type="EMBL" id="JARUJP010000006">
    <property type="protein sequence ID" value="MDW8800889.1"/>
    <property type="molecule type" value="Genomic_DNA"/>
</dbReference>
<proteinExistence type="inferred from homology"/>
<evidence type="ECO:0000259" key="3">
    <source>
        <dbReference type="Pfam" id="PF00085"/>
    </source>
</evidence>
<protein>
    <submittedName>
        <fullName evidence="4">Thioredoxin family protein</fullName>
    </submittedName>
</protein>
<reference evidence="4 5" key="1">
    <citation type="submission" date="2023-04" db="EMBL/GenBank/DDBJ databases">
        <title>Clostridium tannerae sp. nov., isolated from the fecal material of an alpaca.</title>
        <authorList>
            <person name="Miller S."/>
            <person name="Hendry M."/>
            <person name="King J."/>
            <person name="Sankaranarayanan K."/>
            <person name="Lawson P.A."/>
        </authorList>
    </citation>
    <scope>NUCLEOTIDE SEQUENCE [LARGE SCALE GENOMIC DNA]</scope>
    <source>
        <strain evidence="4 5">A1-XYC3</strain>
    </source>
</reference>
<dbReference type="PANTHER" id="PTHR45663:SF11">
    <property type="entry name" value="GEO12009P1"/>
    <property type="match status" value="1"/>
</dbReference>
<dbReference type="InterPro" id="IPR036249">
    <property type="entry name" value="Thioredoxin-like_sf"/>
</dbReference>
<evidence type="ECO:0000256" key="2">
    <source>
        <dbReference type="ARBA" id="ARBA00023284"/>
    </source>
</evidence>
<comment type="similarity">
    <text evidence="1">Belongs to the thioredoxin family.</text>
</comment>
<dbReference type="Gene3D" id="3.40.30.10">
    <property type="entry name" value="Glutaredoxin"/>
    <property type="match status" value="1"/>
</dbReference>
<dbReference type="PANTHER" id="PTHR45663">
    <property type="entry name" value="GEO12009P1"/>
    <property type="match status" value="1"/>
</dbReference>
<accession>A0ABU4JRW8</accession>
<evidence type="ECO:0000313" key="5">
    <source>
        <dbReference type="Proteomes" id="UP001281656"/>
    </source>
</evidence>
<keyword evidence="2" id="KW-0676">Redox-active center</keyword>
<dbReference type="Proteomes" id="UP001281656">
    <property type="component" value="Unassembled WGS sequence"/>
</dbReference>
<dbReference type="CDD" id="cd02947">
    <property type="entry name" value="TRX_family"/>
    <property type="match status" value="1"/>
</dbReference>
<evidence type="ECO:0000256" key="1">
    <source>
        <dbReference type="ARBA" id="ARBA00008987"/>
    </source>
</evidence>
<dbReference type="RefSeq" id="WP_261672476.1">
    <property type="nucleotide sequence ID" value="NZ_JARUJP010000006.1"/>
</dbReference>
<organism evidence="4 5">
    <name type="scientific">Clostridium tanneri</name>
    <dbReference type="NCBI Taxonomy" id="3037988"/>
    <lineage>
        <taxon>Bacteria</taxon>
        <taxon>Bacillati</taxon>
        <taxon>Bacillota</taxon>
        <taxon>Clostridia</taxon>
        <taxon>Eubacteriales</taxon>
        <taxon>Clostridiaceae</taxon>
        <taxon>Clostridium</taxon>
    </lineage>
</organism>
<gene>
    <name evidence="4" type="ORF">P8V03_06940</name>
</gene>
<dbReference type="SUPFAM" id="SSF52833">
    <property type="entry name" value="Thioredoxin-like"/>
    <property type="match status" value="1"/>
</dbReference>
<dbReference type="InterPro" id="IPR013766">
    <property type="entry name" value="Thioredoxin_domain"/>
</dbReference>
<feature type="domain" description="Thioredoxin" evidence="3">
    <location>
        <begin position="11"/>
        <end position="84"/>
    </location>
</feature>
<comment type="caution">
    <text evidence="4">The sequence shown here is derived from an EMBL/GenBank/DDBJ whole genome shotgun (WGS) entry which is preliminary data.</text>
</comment>